<dbReference type="AlphaFoldDB" id="A0A194X8V1"/>
<dbReference type="EMBL" id="KQ947416">
    <property type="protein sequence ID" value="KUJ16544.1"/>
    <property type="molecule type" value="Genomic_DNA"/>
</dbReference>
<accession>A0A194X8V1</accession>
<dbReference type="InParanoid" id="A0A194X8V1"/>
<reference evidence="1 2" key="1">
    <citation type="submission" date="2015-10" db="EMBL/GenBank/DDBJ databases">
        <title>Full genome of DAOMC 229536 Phialocephala scopiformis, a fungal endophyte of spruce producing the potent anti-insectan compound rugulosin.</title>
        <authorList>
            <consortium name="DOE Joint Genome Institute"/>
            <person name="Walker A.K."/>
            <person name="Frasz S.L."/>
            <person name="Seifert K.A."/>
            <person name="Miller J.D."/>
            <person name="Mondo S.J."/>
            <person name="Labutti K."/>
            <person name="Lipzen A."/>
            <person name="Dockter R."/>
            <person name="Kennedy M."/>
            <person name="Grigoriev I.V."/>
            <person name="Spatafora J.W."/>
        </authorList>
    </citation>
    <scope>NUCLEOTIDE SEQUENCE [LARGE SCALE GENOMIC DNA]</scope>
    <source>
        <strain evidence="1 2">CBS 120377</strain>
    </source>
</reference>
<evidence type="ECO:0000313" key="1">
    <source>
        <dbReference type="EMBL" id="KUJ16544.1"/>
    </source>
</evidence>
<keyword evidence="2" id="KW-1185">Reference proteome</keyword>
<proteinExistence type="predicted"/>
<organism evidence="1 2">
    <name type="scientific">Mollisia scopiformis</name>
    <name type="common">Conifer needle endophyte fungus</name>
    <name type="synonym">Phialocephala scopiformis</name>
    <dbReference type="NCBI Taxonomy" id="149040"/>
    <lineage>
        <taxon>Eukaryota</taxon>
        <taxon>Fungi</taxon>
        <taxon>Dikarya</taxon>
        <taxon>Ascomycota</taxon>
        <taxon>Pezizomycotina</taxon>
        <taxon>Leotiomycetes</taxon>
        <taxon>Helotiales</taxon>
        <taxon>Mollisiaceae</taxon>
        <taxon>Mollisia</taxon>
    </lineage>
</organism>
<protein>
    <submittedName>
        <fullName evidence="1">Uncharacterized protein</fullName>
    </submittedName>
</protein>
<dbReference type="KEGG" id="psco:LY89DRAFT_86535"/>
<gene>
    <name evidence="1" type="ORF">LY89DRAFT_86535</name>
</gene>
<dbReference type="RefSeq" id="XP_018070899.1">
    <property type="nucleotide sequence ID" value="XM_018223466.1"/>
</dbReference>
<dbReference type="Proteomes" id="UP000070700">
    <property type="component" value="Unassembled WGS sequence"/>
</dbReference>
<evidence type="ECO:0000313" key="2">
    <source>
        <dbReference type="Proteomes" id="UP000070700"/>
    </source>
</evidence>
<dbReference type="GeneID" id="28833192"/>
<name>A0A194X8V1_MOLSC</name>
<sequence>MAEYPIDQTLHNHISRTVLAYPHSHTHTFSLSLSPPSLSQALNCTSLANSKTFLLRIMTDHNHFLPPSLFLPPSFSPPLNLIDPFLRLSFHYGTWIAIHLFTYLPPSSSSREEKHTLFTHAMYIYIYIYTYSYLPILIPTPSPTQSTLLPIFSFLSFLQQQTNKQVHHPTNPPLPLSPSSPLPPFFLKYTSIHPAIPHPHIYITYPHIHTTSPAS</sequence>